<evidence type="ECO:0000313" key="1">
    <source>
        <dbReference type="EMBL" id="EET62864.1"/>
    </source>
</evidence>
<accession>C6L9C5</accession>
<protein>
    <submittedName>
        <fullName evidence="1">Uncharacterized protein</fullName>
    </submittedName>
</protein>
<keyword evidence="2" id="KW-1185">Reference proteome</keyword>
<comment type="caution">
    <text evidence="1">The sequence shown here is derived from an EMBL/GenBank/DDBJ whole genome shotgun (WGS) entry which is preliminary data.</text>
</comment>
<proteinExistence type="predicted"/>
<gene>
    <name evidence="1" type="ORF">BRYFOR_05215</name>
</gene>
<sequence length="40" mass="4719">MYHFLTVFAASAKTCLNCYGTFLIKKYVMFSDIDIFFHKC</sequence>
<organism evidence="1 2">
    <name type="scientific">Marvinbryantia formatexigens DSM 14469</name>
    <dbReference type="NCBI Taxonomy" id="478749"/>
    <lineage>
        <taxon>Bacteria</taxon>
        <taxon>Bacillati</taxon>
        <taxon>Bacillota</taxon>
        <taxon>Clostridia</taxon>
        <taxon>Lachnospirales</taxon>
        <taxon>Lachnospiraceae</taxon>
        <taxon>Marvinbryantia</taxon>
    </lineage>
</organism>
<name>C6L9C5_9FIRM</name>
<dbReference type="AlphaFoldDB" id="C6L9C5"/>
<evidence type="ECO:0000313" key="2">
    <source>
        <dbReference type="Proteomes" id="UP000005561"/>
    </source>
</evidence>
<dbReference type="Proteomes" id="UP000005561">
    <property type="component" value="Unassembled WGS sequence"/>
</dbReference>
<dbReference type="EMBL" id="ACCL02000001">
    <property type="protein sequence ID" value="EET62864.1"/>
    <property type="molecule type" value="Genomic_DNA"/>
</dbReference>
<reference evidence="1" key="1">
    <citation type="submission" date="2009-07" db="EMBL/GenBank/DDBJ databases">
        <authorList>
            <person name="Weinstock G."/>
            <person name="Sodergren E."/>
            <person name="Clifton S."/>
            <person name="Fulton L."/>
            <person name="Fulton B."/>
            <person name="Courtney L."/>
            <person name="Fronick C."/>
            <person name="Harrison M."/>
            <person name="Strong C."/>
            <person name="Farmer C."/>
            <person name="Delahaunty K."/>
            <person name="Markovic C."/>
            <person name="Hall O."/>
            <person name="Minx P."/>
            <person name="Tomlinson C."/>
            <person name="Mitreva M."/>
            <person name="Nelson J."/>
            <person name="Hou S."/>
            <person name="Wollam A."/>
            <person name="Pepin K.H."/>
            <person name="Johnson M."/>
            <person name="Bhonagiri V."/>
            <person name="Nash W.E."/>
            <person name="Warren W."/>
            <person name="Chinwalla A."/>
            <person name="Mardis E.R."/>
            <person name="Wilson R.K."/>
        </authorList>
    </citation>
    <scope>NUCLEOTIDE SEQUENCE [LARGE SCALE GENOMIC DNA]</scope>
    <source>
        <strain evidence="1">DSM 14469</strain>
    </source>
</reference>